<reference evidence="4" key="2">
    <citation type="submission" date="2019-01" db="EMBL/GenBank/DDBJ databases">
        <title>Genome sequence of Desulfonema ishimotonii strain Tokyo 01.</title>
        <authorList>
            <person name="Fukui M."/>
        </authorList>
    </citation>
    <scope>NUCLEOTIDE SEQUENCE [LARGE SCALE GENOMIC DNA]</scope>
    <source>
        <strain evidence="4">Tokyo 01</strain>
    </source>
</reference>
<keyword evidence="4" id="KW-1185">Reference proteome</keyword>
<dbReference type="RefSeq" id="WP_124328086.1">
    <property type="nucleotide sequence ID" value="NZ_BEXT01000001.1"/>
</dbReference>
<evidence type="ECO:0000256" key="1">
    <source>
        <dbReference type="SAM" id="MobiDB-lite"/>
    </source>
</evidence>
<dbReference type="EMBL" id="BEXT01000001">
    <property type="protein sequence ID" value="GBC60702.1"/>
    <property type="molecule type" value="Genomic_DNA"/>
</dbReference>
<evidence type="ECO:0000313" key="4">
    <source>
        <dbReference type="Proteomes" id="UP000288096"/>
    </source>
</evidence>
<protein>
    <submittedName>
        <fullName evidence="3">Tellurium resistance protein terB</fullName>
    </submittedName>
</protein>
<evidence type="ECO:0000259" key="2">
    <source>
        <dbReference type="Pfam" id="PF05099"/>
    </source>
</evidence>
<reference evidence="4" key="1">
    <citation type="submission" date="2017-11" db="EMBL/GenBank/DDBJ databases">
        <authorList>
            <person name="Watanabe M."/>
            <person name="Kojima H."/>
        </authorList>
    </citation>
    <scope>NUCLEOTIDE SEQUENCE [LARGE SCALE GENOMIC DNA]</scope>
    <source>
        <strain evidence="4">Tokyo 01</strain>
    </source>
</reference>
<proteinExistence type="predicted"/>
<dbReference type="Pfam" id="PF05099">
    <property type="entry name" value="TerB"/>
    <property type="match status" value="1"/>
</dbReference>
<dbReference type="SUPFAM" id="SSF158682">
    <property type="entry name" value="TerB-like"/>
    <property type="match status" value="1"/>
</dbReference>
<organism evidence="3 4">
    <name type="scientific">Desulfonema ishimotonii</name>
    <dbReference type="NCBI Taxonomy" id="45657"/>
    <lineage>
        <taxon>Bacteria</taxon>
        <taxon>Pseudomonadati</taxon>
        <taxon>Thermodesulfobacteriota</taxon>
        <taxon>Desulfobacteria</taxon>
        <taxon>Desulfobacterales</taxon>
        <taxon>Desulfococcaceae</taxon>
        <taxon>Desulfonema</taxon>
    </lineage>
</organism>
<comment type="caution">
    <text evidence="3">The sequence shown here is derived from an EMBL/GenBank/DDBJ whole genome shotgun (WGS) entry which is preliminary data.</text>
</comment>
<accession>A0A401FUQ6</accession>
<dbReference type="Proteomes" id="UP000288096">
    <property type="component" value="Unassembled WGS sequence"/>
</dbReference>
<feature type="compositionally biased region" description="Basic and acidic residues" evidence="1">
    <location>
        <begin position="181"/>
        <end position="204"/>
    </location>
</feature>
<name>A0A401FUQ6_9BACT</name>
<feature type="compositionally biased region" description="Basic and acidic residues" evidence="1">
    <location>
        <begin position="152"/>
        <end position="166"/>
    </location>
</feature>
<dbReference type="AlphaFoldDB" id="A0A401FUQ6"/>
<evidence type="ECO:0000313" key="3">
    <source>
        <dbReference type="EMBL" id="GBC60702.1"/>
    </source>
</evidence>
<dbReference type="OrthoDB" id="6543050at2"/>
<feature type="region of interest" description="Disordered" evidence="1">
    <location>
        <begin position="152"/>
        <end position="262"/>
    </location>
</feature>
<dbReference type="InterPro" id="IPR029024">
    <property type="entry name" value="TerB-like"/>
</dbReference>
<dbReference type="CDD" id="cd07176">
    <property type="entry name" value="terB"/>
    <property type="match status" value="1"/>
</dbReference>
<gene>
    <name evidence="3" type="ORF">DENIS_1659</name>
</gene>
<feature type="domain" description="Co-chaperone DjlA N-terminal" evidence="2">
    <location>
        <begin position="19"/>
        <end position="137"/>
    </location>
</feature>
<dbReference type="Gene3D" id="1.10.3680.10">
    <property type="entry name" value="TerB-like"/>
    <property type="match status" value="1"/>
</dbReference>
<dbReference type="InterPro" id="IPR007791">
    <property type="entry name" value="DjlA_N"/>
</dbReference>
<sequence>MIGLLKRRSEKARKRGFLEAIAAACAMVAAADGIVRPEEMAKLLEFIRIDDTLKEFDSTEVIGAFERYIETLDFDFRIGKEKAFKAIRAVERRSGEARILILVCRAIGEADDDFDNSQRYVVRQICETLGFSPGQFDLDLRSPSVRDFPKAFEKKKKEQKMPEWMRDSATLPSPPVKKKKRDGDMPKWMRHPPEPPRKPDHTDSELPEWMRIASTPDAPANKKNRKEEPPEWMRQSAKSSPKPEREELPEWMKKIGDHSGKK</sequence>
<feature type="compositionally biased region" description="Basic and acidic residues" evidence="1">
    <location>
        <begin position="241"/>
        <end position="262"/>
    </location>
</feature>